<keyword evidence="1" id="KW-0547">Nucleotide-binding</keyword>
<dbReference type="PANTHER" id="PTHR45629:SF7">
    <property type="entry name" value="DNA EXCISION REPAIR PROTEIN ERCC-6-RELATED"/>
    <property type="match status" value="1"/>
</dbReference>
<keyword evidence="2" id="KW-0378">Hydrolase</keyword>
<dbReference type="Pfam" id="PF00271">
    <property type="entry name" value="Helicase_C"/>
    <property type="match status" value="1"/>
</dbReference>
<dbReference type="InterPro" id="IPR014001">
    <property type="entry name" value="Helicase_ATP-bd"/>
</dbReference>
<keyword evidence="8" id="KW-1185">Reference proteome</keyword>
<dbReference type="PANTHER" id="PTHR45629">
    <property type="entry name" value="SNF2/RAD54 FAMILY MEMBER"/>
    <property type="match status" value="1"/>
</dbReference>
<organism evidence="7 8">
    <name type="scientific">Lepidopterella palustris CBS 459.81</name>
    <dbReference type="NCBI Taxonomy" id="1314670"/>
    <lineage>
        <taxon>Eukaryota</taxon>
        <taxon>Fungi</taxon>
        <taxon>Dikarya</taxon>
        <taxon>Ascomycota</taxon>
        <taxon>Pezizomycotina</taxon>
        <taxon>Dothideomycetes</taxon>
        <taxon>Pleosporomycetidae</taxon>
        <taxon>Mytilinidiales</taxon>
        <taxon>Argynnaceae</taxon>
        <taxon>Lepidopterella</taxon>
    </lineage>
</organism>
<evidence type="ECO:0000259" key="6">
    <source>
        <dbReference type="PROSITE" id="PS51194"/>
    </source>
</evidence>
<dbReference type="PROSITE" id="PS51192">
    <property type="entry name" value="HELICASE_ATP_BIND_1"/>
    <property type="match status" value="1"/>
</dbReference>
<dbReference type="SUPFAM" id="SSF52540">
    <property type="entry name" value="P-loop containing nucleoside triphosphate hydrolases"/>
    <property type="match status" value="2"/>
</dbReference>
<dbReference type="GO" id="GO:0000724">
    <property type="term" value="P:double-strand break repair via homologous recombination"/>
    <property type="evidence" value="ECO:0007669"/>
    <property type="project" value="TreeGrafter"/>
</dbReference>
<dbReference type="SMART" id="SM00490">
    <property type="entry name" value="HELICc"/>
    <property type="match status" value="1"/>
</dbReference>
<evidence type="ECO:0000256" key="4">
    <source>
        <dbReference type="SAM" id="MobiDB-lite"/>
    </source>
</evidence>
<reference evidence="7 8" key="1">
    <citation type="journal article" date="2016" name="Nat. Commun.">
        <title>Ectomycorrhizal ecology is imprinted in the genome of the dominant symbiotic fungus Cenococcum geophilum.</title>
        <authorList>
            <consortium name="DOE Joint Genome Institute"/>
            <person name="Peter M."/>
            <person name="Kohler A."/>
            <person name="Ohm R.A."/>
            <person name="Kuo A."/>
            <person name="Krutzmann J."/>
            <person name="Morin E."/>
            <person name="Arend M."/>
            <person name="Barry K.W."/>
            <person name="Binder M."/>
            <person name="Choi C."/>
            <person name="Clum A."/>
            <person name="Copeland A."/>
            <person name="Grisel N."/>
            <person name="Haridas S."/>
            <person name="Kipfer T."/>
            <person name="LaButti K."/>
            <person name="Lindquist E."/>
            <person name="Lipzen A."/>
            <person name="Maire R."/>
            <person name="Meier B."/>
            <person name="Mihaltcheva S."/>
            <person name="Molinier V."/>
            <person name="Murat C."/>
            <person name="Poggeler S."/>
            <person name="Quandt C.A."/>
            <person name="Sperisen C."/>
            <person name="Tritt A."/>
            <person name="Tisserant E."/>
            <person name="Crous P.W."/>
            <person name="Henrissat B."/>
            <person name="Nehls U."/>
            <person name="Egli S."/>
            <person name="Spatafora J.W."/>
            <person name="Grigoriev I.V."/>
            <person name="Martin F.M."/>
        </authorList>
    </citation>
    <scope>NUCLEOTIDE SEQUENCE [LARGE SCALE GENOMIC DNA]</scope>
    <source>
        <strain evidence="7 8">CBS 459.81</strain>
    </source>
</reference>
<dbReference type="GO" id="GO:0005634">
    <property type="term" value="C:nucleus"/>
    <property type="evidence" value="ECO:0007669"/>
    <property type="project" value="TreeGrafter"/>
</dbReference>
<proteinExistence type="predicted"/>
<dbReference type="InterPro" id="IPR000330">
    <property type="entry name" value="SNF2_N"/>
</dbReference>
<feature type="domain" description="Helicase C-terminal" evidence="6">
    <location>
        <begin position="614"/>
        <end position="776"/>
    </location>
</feature>
<dbReference type="EMBL" id="KV745332">
    <property type="protein sequence ID" value="OCK75324.1"/>
    <property type="molecule type" value="Genomic_DNA"/>
</dbReference>
<gene>
    <name evidence="7" type="ORF">K432DRAFT_419853</name>
</gene>
<dbReference type="InterPro" id="IPR049730">
    <property type="entry name" value="SNF2/RAD54-like_C"/>
</dbReference>
<protein>
    <recommendedName>
        <fullName evidence="9">DNA repair and recombination protein RAD26</fullName>
    </recommendedName>
</protein>
<feature type="domain" description="Helicase ATP-binding" evidence="5">
    <location>
        <begin position="293"/>
        <end position="463"/>
    </location>
</feature>
<dbReference type="Proteomes" id="UP000250266">
    <property type="component" value="Unassembled WGS sequence"/>
</dbReference>
<dbReference type="GO" id="GO:0007131">
    <property type="term" value="P:reciprocal meiotic recombination"/>
    <property type="evidence" value="ECO:0007669"/>
    <property type="project" value="TreeGrafter"/>
</dbReference>
<dbReference type="InterPro" id="IPR001650">
    <property type="entry name" value="Helicase_C-like"/>
</dbReference>
<dbReference type="CDD" id="cd18004">
    <property type="entry name" value="DEXHc_RAD54"/>
    <property type="match status" value="1"/>
</dbReference>
<dbReference type="CDD" id="cd18793">
    <property type="entry name" value="SF2_C_SNF"/>
    <property type="match status" value="1"/>
</dbReference>
<dbReference type="InterPro" id="IPR038718">
    <property type="entry name" value="SNF2-like_sf"/>
</dbReference>
<dbReference type="InterPro" id="IPR050496">
    <property type="entry name" value="SNF2_RAD54_helicase_repair"/>
</dbReference>
<sequence length="937" mass="103167">MIGKPFRPPLLVRKPSGSQQPTFHEDDAAGPPQKKRRISHEDDDELKIAPPPQAKLFQLPKTVRKPLLLVRNPAVLETATKPGSNGPEGYYTVLWRKFTAKKHKTWDGDGVLSVTNGYAHLQDISGKDLGKTTCNTPLLPGSTLSVGGKDVEIESLITKEEFLAGKPFLGTAQKPTVKELDKASRPSIKTLVKEAKTAARQVDKIKVSVPNSKTTNGQFKTPLLSSTVMPKNTITEVPQPRHNPNQPNALVMKRPSSCPKGKQIVDVVVDPVLSKHLRDHQREGVKFLYECIMGMRSEGEGAILADEMGLGKTLQTIALIWTLLKQNPIYQDSPVVKKALIVCPAGLTNNWRREFRKWLGNERIGVFVADGKNVRLTDFTKGRSYNVMIIGYEMLRNVQDELKKGSGIDIVIADEGHRLKTANNKAMLAIQSLNTERRIILSGTPLQNDLSEFFTAIDFVNPGLLGKRATFKREFEAPIMRGRQPDANPKDHEKGEARWQELVSLASQFMIRRTADVLAKYLPPKTEYILFCKPTAAQASVYRKVLSSPVFTAALGNPETALQLINILKKVCNSPSLLKSKNSDDTPSDILASLTSSIPANVISSAAASTKMRVLDSLLHRIHSTTSEKVVLVSNYTSTLDIIGRLLASLSYSFIRLDGSTPAAKRQGLVERFNNTDAKTCFAFLLSAKSGGVGLNLIGASRLILFDLDWNPATDLQAMARIHRDGQKKPCKIYRLLVQGALDEKIFQRQVTKQGLADAVVDNKASASSFSREELRDLFSLDDRDHCQTHELLGCSCGGRGNDAGLELATQFDLAALTDEVGATQEMASDADDELPDLPVLVKASQVNIEEQESRLKEQRKARKKDPSDGKPKLGSLMQYQHLDTRYISAAGRENDSRGGDGDESTVIEALVDDEILLDVLKEEGCRVGFAFVKVLT</sequence>
<evidence type="ECO:0000256" key="1">
    <source>
        <dbReference type="ARBA" id="ARBA00022741"/>
    </source>
</evidence>
<dbReference type="AlphaFoldDB" id="A0A8E2E108"/>
<evidence type="ECO:0000259" key="5">
    <source>
        <dbReference type="PROSITE" id="PS51192"/>
    </source>
</evidence>
<feature type="compositionally biased region" description="Basic and acidic residues" evidence="4">
    <location>
        <begin position="852"/>
        <end position="872"/>
    </location>
</feature>
<name>A0A8E2E108_9PEZI</name>
<dbReference type="GO" id="GO:0016787">
    <property type="term" value="F:hydrolase activity"/>
    <property type="evidence" value="ECO:0007669"/>
    <property type="project" value="UniProtKB-KW"/>
</dbReference>
<dbReference type="Gene3D" id="1.20.120.850">
    <property type="entry name" value="SWI2/SNF2 ATPases, N-terminal domain"/>
    <property type="match status" value="1"/>
</dbReference>
<dbReference type="FunFam" id="3.40.50.10810:FF:000035">
    <property type="entry name" value="DsDNA-dependent ATPase (Rad54b)"/>
    <property type="match status" value="1"/>
</dbReference>
<dbReference type="GO" id="GO:0015616">
    <property type="term" value="F:DNA translocase activity"/>
    <property type="evidence" value="ECO:0007669"/>
    <property type="project" value="TreeGrafter"/>
</dbReference>
<evidence type="ECO:0000256" key="2">
    <source>
        <dbReference type="ARBA" id="ARBA00022801"/>
    </source>
</evidence>
<accession>A0A8E2E108</accession>
<evidence type="ECO:0008006" key="9">
    <source>
        <dbReference type="Google" id="ProtNLM"/>
    </source>
</evidence>
<dbReference type="GO" id="GO:0005524">
    <property type="term" value="F:ATP binding"/>
    <property type="evidence" value="ECO:0007669"/>
    <property type="project" value="InterPro"/>
</dbReference>
<dbReference type="OrthoDB" id="413460at2759"/>
<feature type="region of interest" description="Disordered" evidence="4">
    <location>
        <begin position="1"/>
        <end position="53"/>
    </location>
</feature>
<evidence type="ECO:0000256" key="3">
    <source>
        <dbReference type="ARBA" id="ARBA00022840"/>
    </source>
</evidence>
<evidence type="ECO:0000313" key="7">
    <source>
        <dbReference type="EMBL" id="OCK75324.1"/>
    </source>
</evidence>
<dbReference type="Gene3D" id="3.40.50.300">
    <property type="entry name" value="P-loop containing nucleotide triphosphate hydrolases"/>
    <property type="match status" value="1"/>
</dbReference>
<dbReference type="Gene3D" id="3.40.50.10810">
    <property type="entry name" value="Tandem AAA-ATPase domain"/>
    <property type="match status" value="1"/>
</dbReference>
<dbReference type="PROSITE" id="PS51194">
    <property type="entry name" value="HELICASE_CTER"/>
    <property type="match status" value="1"/>
</dbReference>
<keyword evidence="3" id="KW-0067">ATP-binding</keyword>
<evidence type="ECO:0000313" key="8">
    <source>
        <dbReference type="Proteomes" id="UP000250266"/>
    </source>
</evidence>
<dbReference type="Pfam" id="PF00176">
    <property type="entry name" value="SNF2-rel_dom"/>
    <property type="match status" value="1"/>
</dbReference>
<dbReference type="InterPro" id="IPR027417">
    <property type="entry name" value="P-loop_NTPase"/>
</dbReference>
<dbReference type="SMART" id="SM00487">
    <property type="entry name" value="DEXDc"/>
    <property type="match status" value="1"/>
</dbReference>
<feature type="region of interest" description="Disordered" evidence="4">
    <location>
        <begin position="852"/>
        <end position="876"/>
    </location>
</feature>